<sequence>MKNLQSSLAPIFSISCPDSALKHYNETLQSALDEAAPPIHKTTRHRRQQPWHTLQTRFLQRCSRCAERLWRKSNLLEDFIHYKFMLKTYNSALHLSKQTYFNTLITSLSNNPKRLFDTFQSLLNPREQAPTTDLRADDLANYFKEKIDHIRQEIISQTLHTMHCPPSPTASSSLSDFDVVTEEESLHWLPIHSRIQYKTTTLIHKALHGSAPPYISSLVSVYHPTRALRSANDLRQLVSSDMDIEELTQCIKNFSFGRCESGGRGYERILLQLFGFLGHGKSSFINSCKYVLDDEDYVNYAGANMSNTRCSSARISYKLTESITLVDNRGCEKMDSHKTGEIFAQLGNVLPLDVDVEWSEGLQLVDEAVDVETEVISSDFIYPVFLYSIKKGIDQEEVEDIKNLLQTAGSLTGTFPIVVLTYKTYGRLTQIEETFRKMGVERIFALENYTLEDNCRSRGRHEAILNLLFEVIKQVRFSLQHPQDRIQEVKDRIQFIQRIIRDMDRGDRVIVDRQCRTDISRWEKANKDRQDKTDMDRCEWADRCNHHDMDRQDRVNINRKDQADMEHRNWAYMDGWNHPDMDRWEQADMDRQDWTDMDRWEQADMDRWEQADNDKQDWTDIDKWEQDDMDRLGCVPMDKQESEVTRWDHSKIDRWEQAEMDRHDQVDVDRWEQADMDRQDWTDMDKWEQDDMDRLGCVPMDKHESEVTRWDHSKIDRWEQVDMDRHDQVDVDRREKAEMHMEDQDDMNNLDQADMDREEDRRHYEETIKILTEKYELQRQCDQRRNEAEMREYQRMIQQLKKKSQCVLQ</sequence>
<dbReference type="Proteomes" id="UP001176940">
    <property type="component" value="Unassembled WGS sequence"/>
</dbReference>
<evidence type="ECO:0000313" key="2">
    <source>
        <dbReference type="Proteomes" id="UP001176940"/>
    </source>
</evidence>
<evidence type="ECO:0000313" key="1">
    <source>
        <dbReference type="EMBL" id="CAJ0949429.1"/>
    </source>
</evidence>
<organism evidence="1 2">
    <name type="scientific">Ranitomeya imitator</name>
    <name type="common">mimic poison frog</name>
    <dbReference type="NCBI Taxonomy" id="111125"/>
    <lineage>
        <taxon>Eukaryota</taxon>
        <taxon>Metazoa</taxon>
        <taxon>Chordata</taxon>
        <taxon>Craniata</taxon>
        <taxon>Vertebrata</taxon>
        <taxon>Euteleostomi</taxon>
        <taxon>Amphibia</taxon>
        <taxon>Batrachia</taxon>
        <taxon>Anura</taxon>
        <taxon>Neobatrachia</taxon>
        <taxon>Hyloidea</taxon>
        <taxon>Dendrobatidae</taxon>
        <taxon>Dendrobatinae</taxon>
        <taxon>Ranitomeya</taxon>
    </lineage>
</organism>
<dbReference type="EMBL" id="CAUEEQ010030074">
    <property type="protein sequence ID" value="CAJ0949429.1"/>
    <property type="molecule type" value="Genomic_DNA"/>
</dbReference>
<proteinExistence type="predicted"/>
<protein>
    <submittedName>
        <fullName evidence="1">Uncharacterized protein</fullName>
    </submittedName>
</protein>
<comment type="caution">
    <text evidence="1">The sequence shown here is derived from an EMBL/GenBank/DDBJ whole genome shotgun (WGS) entry which is preliminary data.</text>
</comment>
<name>A0ABN9LTQ7_9NEOB</name>
<accession>A0ABN9LTQ7</accession>
<gene>
    <name evidence="1" type="ORF">RIMI_LOCUS12589051</name>
</gene>
<dbReference type="PROSITE" id="PS51257">
    <property type="entry name" value="PROKAR_LIPOPROTEIN"/>
    <property type="match status" value="1"/>
</dbReference>
<reference evidence="1" key="1">
    <citation type="submission" date="2023-07" db="EMBL/GenBank/DDBJ databases">
        <authorList>
            <person name="Stuckert A."/>
        </authorList>
    </citation>
    <scope>NUCLEOTIDE SEQUENCE</scope>
</reference>
<keyword evidence="2" id="KW-1185">Reference proteome</keyword>